<keyword evidence="3" id="KW-0031">Aminopeptidase</keyword>
<evidence type="ECO:0000313" key="16">
    <source>
        <dbReference type="EMBL" id="RKP00223.1"/>
    </source>
</evidence>
<accession>A0A4P9X542</accession>
<evidence type="ECO:0000256" key="7">
    <source>
        <dbReference type="ARBA" id="ARBA00022825"/>
    </source>
</evidence>
<feature type="region of interest" description="Disordered" evidence="13">
    <location>
        <begin position="776"/>
        <end position="803"/>
    </location>
</feature>
<dbReference type="Pfam" id="PF00326">
    <property type="entry name" value="Peptidase_S9"/>
    <property type="match status" value="1"/>
</dbReference>
<dbReference type="Proteomes" id="UP000274922">
    <property type="component" value="Unassembled WGS sequence"/>
</dbReference>
<evidence type="ECO:0000256" key="8">
    <source>
        <dbReference type="ARBA" id="ARBA00022968"/>
    </source>
</evidence>
<keyword evidence="7" id="KW-0720">Serine protease</keyword>
<comment type="similarity">
    <text evidence="2">Belongs to the peptidase S9B family.</text>
</comment>
<proteinExistence type="inferred from homology"/>
<feature type="coiled-coil region" evidence="12">
    <location>
        <begin position="740"/>
        <end position="771"/>
    </location>
</feature>
<evidence type="ECO:0000256" key="3">
    <source>
        <dbReference type="ARBA" id="ARBA00022438"/>
    </source>
</evidence>
<evidence type="ECO:0000256" key="6">
    <source>
        <dbReference type="ARBA" id="ARBA00022801"/>
    </source>
</evidence>
<gene>
    <name evidence="16" type="ORF">CXG81DRAFT_13516</name>
</gene>
<dbReference type="GO" id="GO:0005774">
    <property type="term" value="C:vacuolar membrane"/>
    <property type="evidence" value="ECO:0007669"/>
    <property type="project" value="UniProtKB-SubCell"/>
</dbReference>
<dbReference type="SUPFAM" id="SSF53474">
    <property type="entry name" value="alpha/beta-Hydrolases"/>
    <property type="match status" value="1"/>
</dbReference>
<evidence type="ECO:0000256" key="2">
    <source>
        <dbReference type="ARBA" id="ARBA00006150"/>
    </source>
</evidence>
<dbReference type="GO" id="GO:0005886">
    <property type="term" value="C:plasma membrane"/>
    <property type="evidence" value="ECO:0007669"/>
    <property type="project" value="TreeGrafter"/>
</dbReference>
<organism evidence="16 17">
    <name type="scientific">Caulochytrium protostelioides</name>
    <dbReference type="NCBI Taxonomy" id="1555241"/>
    <lineage>
        <taxon>Eukaryota</taxon>
        <taxon>Fungi</taxon>
        <taxon>Fungi incertae sedis</taxon>
        <taxon>Chytridiomycota</taxon>
        <taxon>Chytridiomycota incertae sedis</taxon>
        <taxon>Chytridiomycetes</taxon>
        <taxon>Caulochytriales</taxon>
        <taxon>Caulochytriaceae</taxon>
        <taxon>Caulochytrium</taxon>
    </lineage>
</organism>
<comment type="subcellular location">
    <subcellularLocation>
        <location evidence="1">Vacuole membrane</location>
        <topology evidence="1">Single-pass type II membrane protein</topology>
    </subcellularLocation>
</comment>
<dbReference type="GO" id="GO:0004177">
    <property type="term" value="F:aminopeptidase activity"/>
    <property type="evidence" value="ECO:0007669"/>
    <property type="project" value="UniProtKB-KW"/>
</dbReference>
<sequence length="835" mass="93445">MKFTVSPDERRIVFSTDFESGWRHSFFVNYFVLDRETNALTALPQSKPDKVIDGELGAGKTSLLQFGPTGNTVAWVRDNDLYVTVDAAHGGAEIRVTRDGSKNMINGIADWVYEEEILASHTALWFSPDARHIAYLKFNETDVPVYRLQKFMQSDNNYPVDLTVKYPKSGAPNPVVALWTFDAGIDPEANVVVEFPPFDESPSANATMRERLFTELTWIDTDRFLVRTMNRVQDHQQLFLVTRTETAAAGDAPSVAWKPQLVRNETTPDGAWFSMLQPLTLLRDPATLMPNATATTAERPAPRKRAGYLELKETDAGFTHIAYYADVGDATPAAWLTGQTQEDAHSEVTEIIGVDERAGWVYYRSTLVVPLGNNAHRYVDSTQRHIYRTALPQEAAGPDAPNRPPHVVHPLTPPHPQQTGLYNAVFSPRCTFYLLKYEGPDMPRSDMLRTDTIDWSAVVNDNQRSRQAIAAYSLPSITFLRIPNAVGGFMNARLIANTTFRPRTGLPVLMKVYGGPGSQLVTRQYTVDYMTAMSSAEGYVVLIVDGRGTGFEGRAFRSTVSRHLGDDEVSDQIAAAKWLATQFPDLVDPTRIAIWGWSFGGFMTAKVLERDDAIISAGVSVAPVADWEYYDSMYTERFMKTPEQNPTGYERSRVSRLGGFHRQPYLLVHGMADDNVHMQNSADLVWQLTRERVHNYDLQLYPDNDHSIQNGAARLEIYRLMRRWLNAHVRDRVLSIAVDEQAARVEREEAIERAKEALREQAQKAALLAANDAPGAADPAIDGMSAPKPTASSSDASASSTPVMNVEDRAWRRLLADLETYRHATPIEPYYVLAQ</sequence>
<dbReference type="EMBL" id="ML014229">
    <property type="protein sequence ID" value="RKP00223.1"/>
    <property type="molecule type" value="Genomic_DNA"/>
</dbReference>
<dbReference type="InterPro" id="IPR002469">
    <property type="entry name" value="Peptidase_S9B_N"/>
</dbReference>
<reference evidence="17" key="1">
    <citation type="journal article" date="2018" name="Nat. Microbiol.">
        <title>Leveraging single-cell genomics to expand the fungal tree of life.</title>
        <authorList>
            <person name="Ahrendt S.R."/>
            <person name="Quandt C.A."/>
            <person name="Ciobanu D."/>
            <person name="Clum A."/>
            <person name="Salamov A."/>
            <person name="Andreopoulos B."/>
            <person name="Cheng J.F."/>
            <person name="Woyke T."/>
            <person name="Pelin A."/>
            <person name="Henrissat B."/>
            <person name="Reynolds N.K."/>
            <person name="Benny G.L."/>
            <person name="Smith M.E."/>
            <person name="James T.Y."/>
            <person name="Grigoriev I.V."/>
        </authorList>
    </citation>
    <scope>NUCLEOTIDE SEQUENCE [LARGE SCALE GENOMIC DNA]</scope>
    <source>
        <strain evidence="17">ATCC 52028</strain>
    </source>
</reference>
<dbReference type="PANTHER" id="PTHR11731:SF200">
    <property type="entry name" value="DIPEPTIDYL PEPTIDASE 10, ISOFORM B"/>
    <property type="match status" value="1"/>
</dbReference>
<dbReference type="GO" id="GO:0008239">
    <property type="term" value="F:dipeptidyl-peptidase activity"/>
    <property type="evidence" value="ECO:0007669"/>
    <property type="project" value="TreeGrafter"/>
</dbReference>
<evidence type="ECO:0000256" key="13">
    <source>
        <dbReference type="SAM" id="MobiDB-lite"/>
    </source>
</evidence>
<evidence type="ECO:0000259" key="14">
    <source>
        <dbReference type="Pfam" id="PF00326"/>
    </source>
</evidence>
<dbReference type="GO" id="GO:0008236">
    <property type="term" value="F:serine-type peptidase activity"/>
    <property type="evidence" value="ECO:0007669"/>
    <property type="project" value="UniProtKB-KW"/>
</dbReference>
<dbReference type="InterPro" id="IPR050278">
    <property type="entry name" value="Serine_Prot_S9B/DPPIV"/>
</dbReference>
<evidence type="ECO:0008006" key="18">
    <source>
        <dbReference type="Google" id="ProtNLM"/>
    </source>
</evidence>
<evidence type="ECO:0000256" key="9">
    <source>
        <dbReference type="ARBA" id="ARBA00022989"/>
    </source>
</evidence>
<protein>
    <recommendedName>
        <fullName evidence="18">Dipeptidyl-peptidase IV</fullName>
    </recommendedName>
</protein>
<keyword evidence="8" id="KW-0735">Signal-anchor</keyword>
<feature type="domain" description="Peptidase S9 prolyl oligopeptidase catalytic" evidence="14">
    <location>
        <begin position="528"/>
        <end position="729"/>
    </location>
</feature>
<evidence type="ECO:0000256" key="10">
    <source>
        <dbReference type="ARBA" id="ARBA00023136"/>
    </source>
</evidence>
<keyword evidence="4" id="KW-0645">Protease</keyword>
<feature type="domain" description="Dipeptidylpeptidase IV N-terminal" evidence="15">
    <location>
        <begin position="6"/>
        <end position="443"/>
    </location>
</feature>
<evidence type="ECO:0000256" key="1">
    <source>
        <dbReference type="ARBA" id="ARBA00004576"/>
    </source>
</evidence>
<keyword evidence="5" id="KW-0812">Transmembrane</keyword>
<dbReference type="PANTHER" id="PTHR11731">
    <property type="entry name" value="PROTEASE FAMILY S9B,C DIPEPTIDYL-PEPTIDASE IV-RELATED"/>
    <property type="match status" value="1"/>
</dbReference>
<dbReference type="OrthoDB" id="16520at2759"/>
<feature type="compositionally biased region" description="Low complexity" evidence="13">
    <location>
        <begin position="776"/>
        <end position="802"/>
    </location>
</feature>
<evidence type="ECO:0000256" key="11">
    <source>
        <dbReference type="ARBA" id="ARBA00023180"/>
    </source>
</evidence>
<dbReference type="GO" id="GO:0006508">
    <property type="term" value="P:proteolysis"/>
    <property type="evidence" value="ECO:0007669"/>
    <property type="project" value="UniProtKB-KW"/>
</dbReference>
<dbReference type="Gene3D" id="3.40.50.1820">
    <property type="entry name" value="alpha/beta hydrolase"/>
    <property type="match status" value="1"/>
</dbReference>
<keyword evidence="9" id="KW-1133">Transmembrane helix</keyword>
<dbReference type="Pfam" id="PF00930">
    <property type="entry name" value="DPPIV_N"/>
    <property type="match status" value="1"/>
</dbReference>
<dbReference type="Gene3D" id="2.140.10.30">
    <property type="entry name" value="Dipeptidylpeptidase IV, N-terminal domain"/>
    <property type="match status" value="1"/>
</dbReference>
<keyword evidence="11" id="KW-0325">Glycoprotein</keyword>
<keyword evidence="10" id="KW-0472">Membrane</keyword>
<evidence type="ECO:0000313" key="17">
    <source>
        <dbReference type="Proteomes" id="UP000274922"/>
    </source>
</evidence>
<dbReference type="AlphaFoldDB" id="A0A4P9X542"/>
<dbReference type="InterPro" id="IPR001375">
    <property type="entry name" value="Peptidase_S9_cat"/>
</dbReference>
<keyword evidence="6" id="KW-0378">Hydrolase</keyword>
<dbReference type="FunFam" id="3.40.50.1820:FF:000003">
    <property type="entry name" value="Dipeptidyl peptidase 4"/>
    <property type="match status" value="1"/>
</dbReference>
<dbReference type="STRING" id="1555241.A0A4P9X542"/>
<evidence type="ECO:0000256" key="12">
    <source>
        <dbReference type="SAM" id="Coils"/>
    </source>
</evidence>
<evidence type="ECO:0000259" key="15">
    <source>
        <dbReference type="Pfam" id="PF00930"/>
    </source>
</evidence>
<dbReference type="InterPro" id="IPR029058">
    <property type="entry name" value="AB_hydrolase_fold"/>
</dbReference>
<dbReference type="SUPFAM" id="SSF82171">
    <property type="entry name" value="DPP6 N-terminal domain-like"/>
    <property type="match status" value="1"/>
</dbReference>
<name>A0A4P9X542_9FUNG</name>
<evidence type="ECO:0000256" key="5">
    <source>
        <dbReference type="ARBA" id="ARBA00022692"/>
    </source>
</evidence>
<keyword evidence="12" id="KW-0175">Coiled coil</keyword>
<evidence type="ECO:0000256" key="4">
    <source>
        <dbReference type="ARBA" id="ARBA00022670"/>
    </source>
</evidence>
<keyword evidence="17" id="KW-1185">Reference proteome</keyword>